<dbReference type="SUPFAM" id="SSF52540">
    <property type="entry name" value="P-loop containing nucleoside triphosphate hydrolases"/>
    <property type="match status" value="1"/>
</dbReference>
<proteinExistence type="predicted"/>
<reference evidence="2" key="1">
    <citation type="journal article" date="2014" name="Int. J. Syst. Evol. Microbiol.">
        <title>Complete genome sequence of Corynebacterium casei LMG S-19264T (=DSM 44701T), isolated from a smear-ripened cheese.</title>
        <authorList>
            <consortium name="US DOE Joint Genome Institute (JGI-PGF)"/>
            <person name="Walter F."/>
            <person name="Albersmeier A."/>
            <person name="Kalinowski J."/>
            <person name="Ruckert C."/>
        </authorList>
    </citation>
    <scope>NUCLEOTIDE SEQUENCE</scope>
    <source>
        <strain evidence="2">JCM 19831</strain>
    </source>
</reference>
<dbReference type="Gene3D" id="3.40.50.300">
    <property type="entry name" value="P-loop containing nucleotide triphosphate hydrolases"/>
    <property type="match status" value="1"/>
</dbReference>
<evidence type="ECO:0000256" key="1">
    <source>
        <dbReference type="SAM" id="MobiDB-lite"/>
    </source>
</evidence>
<dbReference type="EMBL" id="BMPI01000137">
    <property type="protein sequence ID" value="GGM90119.1"/>
    <property type="molecule type" value="Genomic_DNA"/>
</dbReference>
<sequence length="237" mass="25141">MTGAGAGRHEGAAEGLPGGGASAGRHEGAADGGAGRGRFDELARAVLARPARLGAVRLVGVDGRAGSGKTTFAGRLAGALRATGNTVAELHTDDFLDGWTKLLAWQPRLREWVFEPFRAGRAGALRRYDWSAERLEDTWSALEVPHVLLVEGVGSASAGMRPDLTLGVFVEAPRALRLARGLARDGEALRPQWERWMADEDVHFGGDPTADAVDLRVDGAPRVEHDPQIEYIIVPGG</sequence>
<dbReference type="RefSeq" id="WP_190258155.1">
    <property type="nucleotide sequence ID" value="NZ_BMPI01000137.1"/>
</dbReference>
<reference evidence="2" key="2">
    <citation type="submission" date="2020-09" db="EMBL/GenBank/DDBJ databases">
        <authorList>
            <person name="Sun Q."/>
            <person name="Ohkuma M."/>
        </authorList>
    </citation>
    <scope>NUCLEOTIDE SEQUENCE</scope>
    <source>
        <strain evidence="2">JCM 19831</strain>
    </source>
</reference>
<evidence type="ECO:0000313" key="3">
    <source>
        <dbReference type="Proteomes" id="UP000642070"/>
    </source>
</evidence>
<evidence type="ECO:0000313" key="2">
    <source>
        <dbReference type="EMBL" id="GGM90119.1"/>
    </source>
</evidence>
<dbReference type="AlphaFoldDB" id="A0A917UIM9"/>
<keyword evidence="3" id="KW-1185">Reference proteome</keyword>
<feature type="region of interest" description="Disordered" evidence="1">
    <location>
        <begin position="1"/>
        <end position="33"/>
    </location>
</feature>
<protein>
    <recommendedName>
        <fullName evidence="4">Uridine kinase</fullName>
    </recommendedName>
</protein>
<dbReference type="InterPro" id="IPR027417">
    <property type="entry name" value="P-loop_NTPase"/>
</dbReference>
<accession>A0A917UIM9</accession>
<evidence type="ECO:0008006" key="4">
    <source>
        <dbReference type="Google" id="ProtNLM"/>
    </source>
</evidence>
<dbReference type="Proteomes" id="UP000642070">
    <property type="component" value="Unassembled WGS sequence"/>
</dbReference>
<organism evidence="2 3">
    <name type="scientific">Dactylosporangium sucinum</name>
    <dbReference type="NCBI Taxonomy" id="1424081"/>
    <lineage>
        <taxon>Bacteria</taxon>
        <taxon>Bacillati</taxon>
        <taxon>Actinomycetota</taxon>
        <taxon>Actinomycetes</taxon>
        <taxon>Micromonosporales</taxon>
        <taxon>Micromonosporaceae</taxon>
        <taxon>Dactylosporangium</taxon>
    </lineage>
</organism>
<gene>
    <name evidence="2" type="ORF">GCM10007977_110240</name>
</gene>
<name>A0A917UIM9_9ACTN</name>
<comment type="caution">
    <text evidence="2">The sequence shown here is derived from an EMBL/GenBank/DDBJ whole genome shotgun (WGS) entry which is preliminary data.</text>
</comment>